<organism evidence="1 2">
    <name type="scientific">Melia azedarach</name>
    <name type="common">Chinaberry tree</name>
    <dbReference type="NCBI Taxonomy" id="155640"/>
    <lineage>
        <taxon>Eukaryota</taxon>
        <taxon>Viridiplantae</taxon>
        <taxon>Streptophyta</taxon>
        <taxon>Embryophyta</taxon>
        <taxon>Tracheophyta</taxon>
        <taxon>Spermatophyta</taxon>
        <taxon>Magnoliopsida</taxon>
        <taxon>eudicotyledons</taxon>
        <taxon>Gunneridae</taxon>
        <taxon>Pentapetalae</taxon>
        <taxon>rosids</taxon>
        <taxon>malvids</taxon>
        <taxon>Sapindales</taxon>
        <taxon>Meliaceae</taxon>
        <taxon>Melia</taxon>
    </lineage>
</organism>
<evidence type="ECO:0000313" key="2">
    <source>
        <dbReference type="Proteomes" id="UP001164539"/>
    </source>
</evidence>
<protein>
    <submittedName>
        <fullName evidence="1">Glycosyltransferase</fullName>
    </submittedName>
</protein>
<dbReference type="EMBL" id="CM051401">
    <property type="protein sequence ID" value="KAJ4713475.1"/>
    <property type="molecule type" value="Genomic_DNA"/>
</dbReference>
<reference evidence="1 2" key="1">
    <citation type="journal article" date="2023" name="Science">
        <title>Complex scaffold remodeling in plant triterpene biosynthesis.</title>
        <authorList>
            <person name="De La Pena R."/>
            <person name="Hodgson H."/>
            <person name="Liu J.C."/>
            <person name="Stephenson M.J."/>
            <person name="Martin A.C."/>
            <person name="Owen C."/>
            <person name="Harkess A."/>
            <person name="Leebens-Mack J."/>
            <person name="Jimenez L.E."/>
            <person name="Osbourn A."/>
            <person name="Sattely E.S."/>
        </authorList>
    </citation>
    <scope>NUCLEOTIDE SEQUENCE [LARGE SCALE GENOMIC DNA]</scope>
    <source>
        <strain evidence="2">cv. JPN11</strain>
        <tissue evidence="1">Leaf</tissue>
    </source>
</reference>
<accession>A0ACC1XT49</accession>
<proteinExistence type="predicted"/>
<dbReference type="Proteomes" id="UP001164539">
    <property type="component" value="Chromosome 8"/>
</dbReference>
<name>A0ACC1XT49_MELAZ</name>
<keyword evidence="2" id="KW-1185">Reference proteome</keyword>
<sequence>MMYNKILSRSFGRNEKKRLGYGAIGSLVMAFCIWVLFKLYLCRLSALSLQMSMDSGVGEKLVIKNTSISRHLAVAKGERKELKPICSILEPRLDSCEITGDIRVHGKSSTVSVPSLQTDTLVTKDSRNMKPYTRKDNAVAMKLVRNWSVNLVSGHKQIPSCNLNHNVPAILFSLGGFSGNHFHDFSDLVIPLYITSQQFNGEVQFLVTDYKPWWISRFKRILEKLSKYEIINIDRDENIHCFSRIIIGLRFHKELGIDPSKSPTGLSMKDFRQFLRSTYSLKKAKAIRLPQDDKDRRPRLLIISRRKSRAFENIDRISKTARILGYQVVVAEANLSTDMSKFSQLVNSCDVLMGVHGAGLTNMVYLPDNAILIQIVPLGEIDGLARDDFRKPSAEMNIRYLEYKIRVKESSLMKQYRLDHAVFRDPLSVHKQGWSAVDSIYLQKQNVKLDVHRFRATLSKALDTLRE</sequence>
<gene>
    <name evidence="1" type="ORF">OWV82_015566</name>
</gene>
<comment type="caution">
    <text evidence="1">The sequence shown here is derived from an EMBL/GenBank/DDBJ whole genome shotgun (WGS) entry which is preliminary data.</text>
</comment>
<evidence type="ECO:0000313" key="1">
    <source>
        <dbReference type="EMBL" id="KAJ4713475.1"/>
    </source>
</evidence>